<feature type="domain" description="Photosynthesis system II assembly factor Ycf48/Hcf136-like" evidence="4">
    <location>
        <begin position="161"/>
        <end position="238"/>
    </location>
</feature>
<name>A0A1H9EC09_9BACT</name>
<keyword evidence="2" id="KW-0604">Photosystem II</keyword>
<reference evidence="7" key="1">
    <citation type="submission" date="2016-10" db="EMBL/GenBank/DDBJ databases">
        <authorList>
            <person name="Varghese N."/>
            <person name="Submissions S."/>
        </authorList>
    </citation>
    <scope>NUCLEOTIDE SEQUENCE [LARGE SCALE GENOMIC DNA]</scope>
    <source>
        <strain evidence="7">DSM 24740</strain>
    </source>
</reference>
<evidence type="ECO:0000256" key="3">
    <source>
        <dbReference type="SAM" id="SignalP"/>
    </source>
</evidence>
<proteinExistence type="predicted"/>
<dbReference type="PANTHER" id="PTHR47199:SF2">
    <property type="entry name" value="PHOTOSYSTEM II STABILITY_ASSEMBLY FACTOR HCF136, CHLOROPLASTIC"/>
    <property type="match status" value="1"/>
</dbReference>
<dbReference type="Pfam" id="PF18962">
    <property type="entry name" value="Por_Secre_tail"/>
    <property type="match status" value="1"/>
</dbReference>
<dbReference type="InterPro" id="IPR015943">
    <property type="entry name" value="WD40/YVTN_repeat-like_dom_sf"/>
</dbReference>
<dbReference type="InterPro" id="IPR036278">
    <property type="entry name" value="Sialidase_sf"/>
</dbReference>
<dbReference type="Pfam" id="PF14870">
    <property type="entry name" value="PSII_BNR"/>
    <property type="match status" value="1"/>
</dbReference>
<keyword evidence="3" id="KW-0732">Signal</keyword>
<dbReference type="InParanoid" id="A0A1H9EC09"/>
<gene>
    <name evidence="6" type="ORF">SAMN05444359_10719</name>
</gene>
<feature type="chain" id="PRO_5011709301" evidence="3">
    <location>
        <begin position="23"/>
        <end position="692"/>
    </location>
</feature>
<dbReference type="NCBIfam" id="TIGR04183">
    <property type="entry name" value="Por_Secre_tail"/>
    <property type="match status" value="1"/>
</dbReference>
<feature type="domain" description="Secretion system C-terminal sorting" evidence="5">
    <location>
        <begin position="616"/>
        <end position="680"/>
    </location>
</feature>
<organism evidence="6 7">
    <name type="scientific">Neolewinella agarilytica</name>
    <dbReference type="NCBI Taxonomy" id="478744"/>
    <lineage>
        <taxon>Bacteria</taxon>
        <taxon>Pseudomonadati</taxon>
        <taxon>Bacteroidota</taxon>
        <taxon>Saprospiria</taxon>
        <taxon>Saprospirales</taxon>
        <taxon>Lewinellaceae</taxon>
        <taxon>Neolewinella</taxon>
    </lineage>
</organism>
<dbReference type="InterPro" id="IPR026444">
    <property type="entry name" value="Secre_tail"/>
</dbReference>
<dbReference type="CDD" id="cd15482">
    <property type="entry name" value="Sialidase_non-viral"/>
    <property type="match status" value="1"/>
</dbReference>
<dbReference type="EMBL" id="FOFB01000007">
    <property type="protein sequence ID" value="SEQ23082.1"/>
    <property type="molecule type" value="Genomic_DNA"/>
</dbReference>
<dbReference type="SUPFAM" id="SSF110296">
    <property type="entry name" value="Oligoxyloglucan reducing end-specific cellobiohydrolase"/>
    <property type="match status" value="2"/>
</dbReference>
<protein>
    <submittedName>
        <fullName evidence="6">Por secretion system C-terminal sorting domain-containing protein</fullName>
    </submittedName>
</protein>
<evidence type="ECO:0000313" key="7">
    <source>
        <dbReference type="Proteomes" id="UP000199021"/>
    </source>
</evidence>
<dbReference type="GO" id="GO:0009523">
    <property type="term" value="C:photosystem II"/>
    <property type="evidence" value="ECO:0007669"/>
    <property type="project" value="UniProtKB-KW"/>
</dbReference>
<dbReference type="RefSeq" id="WP_090167051.1">
    <property type="nucleotide sequence ID" value="NZ_FOFB01000007.1"/>
</dbReference>
<evidence type="ECO:0000259" key="5">
    <source>
        <dbReference type="Pfam" id="PF18962"/>
    </source>
</evidence>
<feature type="signal peptide" evidence="3">
    <location>
        <begin position="1"/>
        <end position="22"/>
    </location>
</feature>
<dbReference type="Proteomes" id="UP000199021">
    <property type="component" value="Unassembled WGS sequence"/>
</dbReference>
<keyword evidence="1" id="KW-0602">Photosynthesis</keyword>
<evidence type="ECO:0000313" key="6">
    <source>
        <dbReference type="EMBL" id="SEQ23082.1"/>
    </source>
</evidence>
<dbReference type="Gene3D" id="2.130.10.10">
    <property type="entry name" value="YVTN repeat-like/Quinoprotein amine dehydrogenase"/>
    <property type="match status" value="4"/>
</dbReference>
<dbReference type="PANTHER" id="PTHR47199">
    <property type="entry name" value="PHOTOSYSTEM II STABILITY/ASSEMBLY FACTOR HCF136, CHLOROPLASTIC"/>
    <property type="match status" value="1"/>
</dbReference>
<dbReference type="OrthoDB" id="9757809at2"/>
<evidence type="ECO:0000259" key="4">
    <source>
        <dbReference type="Pfam" id="PF14870"/>
    </source>
</evidence>
<dbReference type="STRING" id="478744.SAMN05444359_10719"/>
<evidence type="ECO:0000256" key="1">
    <source>
        <dbReference type="ARBA" id="ARBA00022531"/>
    </source>
</evidence>
<dbReference type="AlphaFoldDB" id="A0A1H9EC09"/>
<sequence length="692" mass="76057">MKFALSTTFSLLLLLWAVPSFAQTNVEGSYPVDYISDINDIHIDDSGLGYLGGTCGVLRKTTDNGATWTVEDSPTDNDIISLACPPGGCGTRLLATDDQLFRLARNRWTEVTYANYNDGGELHWLTDDLVIHEAGSAGFYRSTDGGINWTEGQFGANKDSNISFPTSQTGYLVADEKVLKTTDGGASFTATGYTHPVRVFHINFLNENDGWLWGTDDLFYRTSDGGVSWTQLNAEVQLTSLRWFTPLSATRLVANQGITLAESNDGGVTWTRGQYDIQNVRSVGRKYHRSGDSFFLPGDQNQLLYSASNFMDFIRLDDYERSGDYIGIAFSDAQTGYAIAGNVLLSTTDAGVSWTKQSTGTVARNLAIIDGAPIILFDNNTVTTSDFGVNYTDYFPVGLVPEGEFPDVVEYKPNGNIYFFGRNYAYESTDNGQTYTAIQHNQDMFATTLFWFDDNNGYVLDRNRKYAFTTDGGQSWTQGPQFPGFSPTDIFFTSEEEGFAHNFSTRYLTTDRGQTWSRASDNFGGYSFQHRQGDDNIFGIRADGATNTVIRSQDNGGNWSSLTSGNCFLPKAGTITPDGSYLFVAGAGFIVRHDMEEIISSTPRRELPAALALKAYPNPTSDVVIIDVPLSVSSSTISVYDGNGRELKEQSVTLGFTQTSVSLDGLPQGIYLIRWVADDGRSGRVRVVKSGK</sequence>
<dbReference type="GO" id="GO:0015979">
    <property type="term" value="P:photosynthesis"/>
    <property type="evidence" value="ECO:0007669"/>
    <property type="project" value="UniProtKB-KW"/>
</dbReference>
<keyword evidence="7" id="KW-1185">Reference proteome</keyword>
<evidence type="ECO:0000256" key="2">
    <source>
        <dbReference type="ARBA" id="ARBA00023276"/>
    </source>
</evidence>
<dbReference type="InterPro" id="IPR028203">
    <property type="entry name" value="PSII_CF48-like_dom"/>
</dbReference>
<dbReference type="SUPFAM" id="SSF50939">
    <property type="entry name" value="Sialidases"/>
    <property type="match status" value="1"/>
</dbReference>
<accession>A0A1H9EC09</accession>